<dbReference type="GO" id="GO:0005666">
    <property type="term" value="C:RNA polymerase III complex"/>
    <property type="evidence" value="ECO:0007669"/>
    <property type="project" value="InterPro"/>
</dbReference>
<dbReference type="KEGG" id="dzi:111303060"/>
<evidence type="ECO:0000256" key="5">
    <source>
        <dbReference type="SAM" id="MobiDB-lite"/>
    </source>
</evidence>
<dbReference type="GO" id="GO:0003677">
    <property type="term" value="F:DNA binding"/>
    <property type="evidence" value="ECO:0007669"/>
    <property type="project" value="InterPro"/>
</dbReference>
<evidence type="ECO:0000256" key="3">
    <source>
        <dbReference type="ARBA" id="ARBA00023163"/>
    </source>
</evidence>
<evidence type="ECO:0000256" key="2">
    <source>
        <dbReference type="ARBA" id="ARBA00022478"/>
    </source>
</evidence>
<dbReference type="InterPro" id="IPR007811">
    <property type="entry name" value="RPC4"/>
</dbReference>
<keyword evidence="4" id="KW-0539">Nucleus</keyword>
<dbReference type="GeneID" id="111303060"/>
<dbReference type="AlphaFoldDB" id="A0A6P5ZQZ1"/>
<dbReference type="PANTHER" id="PTHR13408:SF0">
    <property type="entry name" value="DNA-DIRECTED RNA POLYMERASE III SUBUNIT RPC4"/>
    <property type="match status" value="1"/>
</dbReference>
<comment type="subcellular location">
    <subcellularLocation>
        <location evidence="1">Nucleus</location>
    </subcellularLocation>
</comment>
<name>A0A6P5ZQZ1_DURZI</name>
<dbReference type="PANTHER" id="PTHR13408">
    <property type="entry name" value="DNA-DIRECTED RNA POLYMERASE III"/>
    <property type="match status" value="1"/>
</dbReference>
<reference evidence="7" key="1">
    <citation type="submission" date="2025-08" db="UniProtKB">
        <authorList>
            <consortium name="RefSeq"/>
        </authorList>
    </citation>
    <scope>IDENTIFICATION</scope>
    <source>
        <tissue evidence="7">Fruit stalk</tissue>
    </source>
</reference>
<keyword evidence="3" id="KW-0804">Transcription</keyword>
<feature type="region of interest" description="Disordered" evidence="5">
    <location>
        <begin position="189"/>
        <end position="208"/>
    </location>
</feature>
<accession>A0A6P5ZQZ1</accession>
<organism evidence="6 7">
    <name type="scientific">Durio zibethinus</name>
    <name type="common">Durian</name>
    <dbReference type="NCBI Taxonomy" id="66656"/>
    <lineage>
        <taxon>Eukaryota</taxon>
        <taxon>Viridiplantae</taxon>
        <taxon>Streptophyta</taxon>
        <taxon>Embryophyta</taxon>
        <taxon>Tracheophyta</taxon>
        <taxon>Spermatophyta</taxon>
        <taxon>Magnoliopsida</taxon>
        <taxon>eudicotyledons</taxon>
        <taxon>Gunneridae</taxon>
        <taxon>Pentapetalae</taxon>
        <taxon>rosids</taxon>
        <taxon>malvids</taxon>
        <taxon>Malvales</taxon>
        <taxon>Malvaceae</taxon>
        <taxon>Helicteroideae</taxon>
        <taxon>Durio</taxon>
    </lineage>
</organism>
<evidence type="ECO:0000313" key="6">
    <source>
        <dbReference type="Proteomes" id="UP000515121"/>
    </source>
</evidence>
<dbReference type="GO" id="GO:0042797">
    <property type="term" value="P:tRNA transcription by RNA polymerase III"/>
    <property type="evidence" value="ECO:0007669"/>
    <property type="project" value="TreeGrafter"/>
</dbReference>
<dbReference type="Proteomes" id="UP000515121">
    <property type="component" value="Unplaced"/>
</dbReference>
<keyword evidence="6" id="KW-1185">Reference proteome</keyword>
<evidence type="ECO:0000313" key="7">
    <source>
        <dbReference type="RefSeq" id="XP_022754801.1"/>
    </source>
</evidence>
<sequence length="294" mass="32142">MEQQNYKTQAPRKMRFAPKAPPRQAPKLEVKTEVVEDIDAVQARDLLQRLNQTSAKTKPKIEKKVASSQVAFGYGGASASIKSFGLPKGASHSSRETFNGGVHTPGLRKEKEYKEPWDYYSYYPVTLPMRRPYSGNPEFLDEEEFASENITYDENSMEPAIELGLMEENLEPSMLFLQLPPTVPMIKQTGSTAGHEVDSSSKPTGSVGSVKKTCGLEELPAGLIGKMLVYKSGAVKLKLGDTLYDVTPGLSCVFSQDVVAVNTAEKQCCVVGELNKRAVLTPDVDSVLSSLADL</sequence>
<gene>
    <name evidence="7" type="primary">LOC111303060</name>
</gene>
<keyword evidence="2" id="KW-0240">DNA-directed RNA polymerase</keyword>
<dbReference type="OrthoDB" id="5836119at2759"/>
<proteinExistence type="predicted"/>
<dbReference type="RefSeq" id="XP_022754801.1">
    <property type="nucleotide sequence ID" value="XM_022899066.1"/>
</dbReference>
<dbReference type="Pfam" id="PF05132">
    <property type="entry name" value="RNA_pol_Rpc4"/>
    <property type="match status" value="1"/>
</dbReference>
<protein>
    <submittedName>
        <fullName evidence="7">Uncharacterized protein LOC111303060</fullName>
    </submittedName>
</protein>
<evidence type="ECO:0000256" key="1">
    <source>
        <dbReference type="ARBA" id="ARBA00004123"/>
    </source>
</evidence>
<feature type="region of interest" description="Disordered" evidence="5">
    <location>
        <begin position="1"/>
        <end position="28"/>
    </location>
</feature>
<evidence type="ECO:0000256" key="4">
    <source>
        <dbReference type="ARBA" id="ARBA00023242"/>
    </source>
</evidence>